<protein>
    <submittedName>
        <fullName evidence="5">N-acetyltransferase domain-containing protein</fullName>
    </submittedName>
</protein>
<sequence>MTFPSNGSGGIKESCCRCYCQKSPSESLDNEIIPFHPLCPFYNRHPIPPEMHILKNAMPTEGLRGYIDFHDPEKRKYYRSFQGFNDFDVIRRLVPYNLCAPYPGVTVRYFAVNWPEYCILAFTDTHIPEGIIMAYPEEPLKARITMLAVKNILARRKVYRTLLKMEIKKLKEGGVKEIVLSPGNENPNNQFFEIFCNFEPFRRMNIKGEYYFNI</sequence>
<dbReference type="SUPFAM" id="SSF55729">
    <property type="entry name" value="Acyl-CoA N-acyltransferases (Nat)"/>
    <property type="match status" value="1"/>
</dbReference>
<dbReference type="STRING" id="6216.A0A0R3SR38"/>
<organism evidence="5">
    <name type="scientific">Hymenolepis diminuta</name>
    <name type="common">Rat tapeworm</name>
    <dbReference type="NCBI Taxonomy" id="6216"/>
    <lineage>
        <taxon>Eukaryota</taxon>
        <taxon>Metazoa</taxon>
        <taxon>Spiralia</taxon>
        <taxon>Lophotrochozoa</taxon>
        <taxon>Platyhelminthes</taxon>
        <taxon>Cestoda</taxon>
        <taxon>Eucestoda</taxon>
        <taxon>Cyclophyllidea</taxon>
        <taxon>Hymenolepididae</taxon>
        <taxon>Hymenolepis</taxon>
    </lineage>
</organism>
<dbReference type="PANTHER" id="PTHR45896">
    <property type="entry name" value="N-ALPHA-ACETYLTRANSFERASE 30"/>
    <property type="match status" value="1"/>
</dbReference>
<dbReference type="WBParaSite" id="HDID_0000759601-mRNA-1">
    <property type="protein sequence ID" value="HDID_0000759601-mRNA-1"/>
    <property type="gene ID" value="HDID_0000759601"/>
</dbReference>
<dbReference type="InterPro" id="IPR044542">
    <property type="entry name" value="NAA30-like"/>
</dbReference>
<gene>
    <name evidence="3" type="ORF">HDID_LOCUS7594</name>
</gene>
<dbReference type="EMBL" id="UYSG01010951">
    <property type="protein sequence ID" value="VDL59912.1"/>
    <property type="molecule type" value="Genomic_DNA"/>
</dbReference>
<dbReference type="PANTHER" id="PTHR45896:SF1">
    <property type="entry name" value="N-ALPHA-ACETYLTRANSFERASE 30"/>
    <property type="match status" value="1"/>
</dbReference>
<reference evidence="3 4" key="2">
    <citation type="submission" date="2018-11" db="EMBL/GenBank/DDBJ databases">
        <authorList>
            <consortium name="Pathogen Informatics"/>
        </authorList>
    </citation>
    <scope>NUCLEOTIDE SEQUENCE [LARGE SCALE GENOMIC DNA]</scope>
</reference>
<accession>A0A0R3SR38</accession>
<evidence type="ECO:0000313" key="3">
    <source>
        <dbReference type="EMBL" id="VDL59912.1"/>
    </source>
</evidence>
<reference evidence="5" key="1">
    <citation type="submission" date="2017-02" db="UniProtKB">
        <authorList>
            <consortium name="WormBaseParasite"/>
        </authorList>
    </citation>
    <scope>IDENTIFICATION</scope>
</reference>
<dbReference type="OrthoDB" id="249099at2759"/>
<dbReference type="InterPro" id="IPR016181">
    <property type="entry name" value="Acyl_CoA_acyltransferase"/>
</dbReference>
<evidence type="ECO:0000313" key="4">
    <source>
        <dbReference type="Proteomes" id="UP000274504"/>
    </source>
</evidence>
<dbReference type="AlphaFoldDB" id="A0A0R3SR38"/>
<evidence type="ECO:0000256" key="2">
    <source>
        <dbReference type="ARBA" id="ARBA00023315"/>
    </source>
</evidence>
<dbReference type="GO" id="GO:0004596">
    <property type="term" value="F:protein-N-terminal amino-acid acetyltransferase activity"/>
    <property type="evidence" value="ECO:0007669"/>
    <property type="project" value="InterPro"/>
</dbReference>
<dbReference type="Proteomes" id="UP000274504">
    <property type="component" value="Unassembled WGS sequence"/>
</dbReference>
<name>A0A0R3SR38_HYMDI</name>
<dbReference type="Gene3D" id="3.40.630.30">
    <property type="match status" value="1"/>
</dbReference>
<keyword evidence="2" id="KW-0012">Acyltransferase</keyword>
<dbReference type="GO" id="GO:0031417">
    <property type="term" value="C:NatC complex"/>
    <property type="evidence" value="ECO:0007669"/>
    <property type="project" value="TreeGrafter"/>
</dbReference>
<proteinExistence type="predicted"/>
<keyword evidence="1" id="KW-0808">Transferase</keyword>
<evidence type="ECO:0000313" key="5">
    <source>
        <dbReference type="WBParaSite" id="HDID_0000759601-mRNA-1"/>
    </source>
</evidence>
<evidence type="ECO:0000256" key="1">
    <source>
        <dbReference type="ARBA" id="ARBA00022679"/>
    </source>
</evidence>